<sequence length="177" mass="18255">MDEYLGMIKIFAGSFAPRGWAFCNGQLLAINQYTALFSIVGTMYGGNGVNNFGLPDLRGRAPIGLGQGPGLSNYAIGQMGGVEGVTLTTTQIPSHSHPLNVNNGKAGVAVPTASNSIAAPVDVNGDAANGFSQTAPNTQISSASIGVTGGNQPHENMAPYVALNYIICLEGLFPQRN</sequence>
<evidence type="ECO:0000313" key="2">
    <source>
        <dbReference type="EMBL" id="RKS92657.1"/>
    </source>
</evidence>
<dbReference type="RefSeq" id="WP_121365888.1">
    <property type="nucleotide sequence ID" value="NZ_RBXA01000003.1"/>
</dbReference>
<protein>
    <submittedName>
        <fullName evidence="2">Microcystin-dependent protein</fullName>
    </submittedName>
</protein>
<dbReference type="CDD" id="cd22641">
    <property type="entry name" value="C24-like"/>
    <property type="match status" value="1"/>
</dbReference>
<organism evidence="2 3">
    <name type="scientific">Flavobacterium limicola</name>
    <dbReference type="NCBI Taxonomy" id="180441"/>
    <lineage>
        <taxon>Bacteria</taxon>
        <taxon>Pseudomonadati</taxon>
        <taxon>Bacteroidota</taxon>
        <taxon>Flavobacteriia</taxon>
        <taxon>Flavobacteriales</taxon>
        <taxon>Flavobacteriaceae</taxon>
        <taxon>Flavobacterium</taxon>
    </lineage>
</organism>
<gene>
    <name evidence="2" type="ORF">BC952_2569</name>
</gene>
<keyword evidence="3" id="KW-1185">Reference proteome</keyword>
<dbReference type="SUPFAM" id="SSF88874">
    <property type="entry name" value="Receptor-binding domain of short tail fibre protein gp12"/>
    <property type="match status" value="1"/>
</dbReference>
<accession>A0A495RYL8</accession>
<dbReference type="Gene3D" id="3.90.1340.10">
    <property type="entry name" value="Phage tail collar domain"/>
    <property type="match status" value="1"/>
</dbReference>
<dbReference type="Proteomes" id="UP000280091">
    <property type="component" value="Unassembled WGS sequence"/>
</dbReference>
<feature type="domain" description="Phage tail collar" evidence="1">
    <location>
        <begin position="6"/>
        <end position="62"/>
    </location>
</feature>
<dbReference type="EMBL" id="RBXA01000003">
    <property type="protein sequence ID" value="RKS92657.1"/>
    <property type="molecule type" value="Genomic_DNA"/>
</dbReference>
<dbReference type="AlphaFoldDB" id="A0A495RYL8"/>
<dbReference type="InterPro" id="IPR037053">
    <property type="entry name" value="Phage_tail_collar_dom_sf"/>
</dbReference>
<dbReference type="Pfam" id="PF07484">
    <property type="entry name" value="Collar"/>
    <property type="match status" value="1"/>
</dbReference>
<comment type="caution">
    <text evidence="2">The sequence shown here is derived from an EMBL/GenBank/DDBJ whole genome shotgun (WGS) entry which is preliminary data.</text>
</comment>
<dbReference type="OrthoDB" id="9810174at2"/>
<name>A0A495RYL8_9FLAO</name>
<evidence type="ECO:0000259" key="1">
    <source>
        <dbReference type="Pfam" id="PF07484"/>
    </source>
</evidence>
<reference evidence="2 3" key="1">
    <citation type="submission" date="2018-10" db="EMBL/GenBank/DDBJ databases">
        <title>Genomic Encyclopedia of Archaeal and Bacterial Type Strains, Phase II (KMG-II): from individual species to whole genera.</title>
        <authorList>
            <person name="Goeker M."/>
        </authorList>
    </citation>
    <scope>NUCLEOTIDE SEQUENCE [LARGE SCALE GENOMIC DNA]</scope>
    <source>
        <strain evidence="2 3">DSM 15094</strain>
    </source>
</reference>
<proteinExistence type="predicted"/>
<dbReference type="InterPro" id="IPR011083">
    <property type="entry name" value="Phage_tail_collar_dom"/>
</dbReference>
<evidence type="ECO:0000313" key="3">
    <source>
        <dbReference type="Proteomes" id="UP000280091"/>
    </source>
</evidence>